<dbReference type="AlphaFoldDB" id="A0A1I0S5F4"/>
<comment type="subcellular location">
    <subcellularLocation>
        <location evidence="1">Membrane</location>
        <topology evidence="1">Multi-pass membrane protein</topology>
    </subcellularLocation>
</comment>
<evidence type="ECO:0000256" key="3">
    <source>
        <dbReference type="ARBA" id="ARBA00022989"/>
    </source>
</evidence>
<feature type="transmembrane region" description="Helical" evidence="5">
    <location>
        <begin position="443"/>
        <end position="463"/>
    </location>
</feature>
<dbReference type="Pfam" id="PF04932">
    <property type="entry name" value="Wzy_C"/>
    <property type="match status" value="1"/>
</dbReference>
<dbReference type="InterPro" id="IPR007016">
    <property type="entry name" value="O-antigen_ligase-rel_domated"/>
</dbReference>
<evidence type="ECO:0000256" key="1">
    <source>
        <dbReference type="ARBA" id="ARBA00004141"/>
    </source>
</evidence>
<dbReference type="RefSeq" id="WP_089897150.1">
    <property type="nucleotide sequence ID" value="NZ_FOJG01000002.1"/>
</dbReference>
<keyword evidence="3 5" id="KW-1133">Transmembrane helix</keyword>
<accession>A0A1I0S5F4</accession>
<sequence>MSNYYPNKKNVLLELSSKALGGRMNPLGYLLMACIAVGFAILIKINFILGIVLAAGMVGATAVIVSLLHTELGFYLCMILSVFVFYINRMVHDILPVGIAVDLLTATTFLGIYIRKTVHKERYFKYTRNPITWIYVLYLVFTFVQLFNPSMFSVPGWAQVFRKAISLFLIYLTALYLFKNVAIIKRFFKIWIVMAVICGAYACFQQWHGLLGFEDEWVVSDPIRYGLYFQGGTIRKFSFLSDPTAFGILMASSMVFAIVLCMGNRTVAQRNWLLLAALIMALGMTYSGTRTAYVVIPAGVFLFVILTITNKKTLLFTVIFSMIFCVLIFGPFHSISTVNRIRTAFEFSEDESLNVRDVNRAFIQPYIWKHPIGGGVNTSGAQGNEYNPTHPLAGFPPDSGYLKAAIETGWTGLALTCIMYFIVLQTGIRGYYQCKSQEFRNMYAASITAIFVYVFAHYAQVAIGQLPGAYFFYGLYAVIVNLKTLEQPENI</sequence>
<reference evidence="8" key="1">
    <citation type="submission" date="2016-10" db="EMBL/GenBank/DDBJ databases">
        <authorList>
            <person name="Varghese N."/>
            <person name="Submissions S."/>
        </authorList>
    </citation>
    <scope>NUCLEOTIDE SEQUENCE [LARGE SCALE GENOMIC DNA]</scope>
    <source>
        <strain evidence="8">DSM 3695</strain>
    </source>
</reference>
<feature type="transmembrane region" description="Helical" evidence="5">
    <location>
        <begin position="72"/>
        <end position="88"/>
    </location>
</feature>
<feature type="transmembrane region" description="Helical" evidence="5">
    <location>
        <begin position="270"/>
        <end position="286"/>
    </location>
</feature>
<feature type="transmembrane region" description="Helical" evidence="5">
    <location>
        <begin position="314"/>
        <end position="332"/>
    </location>
</feature>
<evidence type="ECO:0000256" key="2">
    <source>
        <dbReference type="ARBA" id="ARBA00022692"/>
    </source>
</evidence>
<feature type="transmembrane region" description="Helical" evidence="5">
    <location>
        <begin position="20"/>
        <end position="41"/>
    </location>
</feature>
<evidence type="ECO:0000256" key="5">
    <source>
        <dbReference type="SAM" id="Phobius"/>
    </source>
</evidence>
<feature type="transmembrane region" description="Helical" evidence="5">
    <location>
        <begin position="160"/>
        <end position="178"/>
    </location>
</feature>
<proteinExistence type="predicted"/>
<organism evidence="7 8">
    <name type="scientific">Chitinophaga arvensicola</name>
    <dbReference type="NCBI Taxonomy" id="29529"/>
    <lineage>
        <taxon>Bacteria</taxon>
        <taxon>Pseudomonadati</taxon>
        <taxon>Bacteroidota</taxon>
        <taxon>Chitinophagia</taxon>
        <taxon>Chitinophagales</taxon>
        <taxon>Chitinophagaceae</taxon>
        <taxon>Chitinophaga</taxon>
    </lineage>
</organism>
<evidence type="ECO:0000313" key="8">
    <source>
        <dbReference type="Proteomes" id="UP000199310"/>
    </source>
</evidence>
<feature type="transmembrane region" description="Helical" evidence="5">
    <location>
        <begin position="135"/>
        <end position="154"/>
    </location>
</feature>
<dbReference type="STRING" id="29529.SAMN04488122_3748"/>
<feature type="transmembrane region" description="Helical" evidence="5">
    <location>
        <begin position="245"/>
        <end position="263"/>
    </location>
</feature>
<evidence type="ECO:0000313" key="7">
    <source>
        <dbReference type="EMBL" id="SEW50304.1"/>
    </source>
</evidence>
<dbReference type="GO" id="GO:0016020">
    <property type="term" value="C:membrane"/>
    <property type="evidence" value="ECO:0007669"/>
    <property type="project" value="UniProtKB-SubCell"/>
</dbReference>
<keyword evidence="7" id="KW-0436">Ligase</keyword>
<feature type="domain" description="O-antigen ligase-related" evidence="6">
    <location>
        <begin position="275"/>
        <end position="416"/>
    </location>
</feature>
<dbReference type="GO" id="GO:0016874">
    <property type="term" value="F:ligase activity"/>
    <property type="evidence" value="ECO:0007669"/>
    <property type="project" value="UniProtKB-KW"/>
</dbReference>
<keyword evidence="2 5" id="KW-0812">Transmembrane</keyword>
<dbReference type="OrthoDB" id="783093at2"/>
<protein>
    <submittedName>
        <fullName evidence="7">O-antigen ligase like membrane protein</fullName>
    </submittedName>
</protein>
<feature type="transmembrane region" description="Helical" evidence="5">
    <location>
        <begin position="410"/>
        <end position="431"/>
    </location>
</feature>
<evidence type="ECO:0000259" key="6">
    <source>
        <dbReference type="Pfam" id="PF04932"/>
    </source>
</evidence>
<dbReference type="Proteomes" id="UP000199310">
    <property type="component" value="Unassembled WGS sequence"/>
</dbReference>
<feature type="transmembrane region" description="Helical" evidence="5">
    <location>
        <begin position="94"/>
        <end position="114"/>
    </location>
</feature>
<keyword evidence="4 5" id="KW-0472">Membrane</keyword>
<name>A0A1I0S5F4_9BACT</name>
<keyword evidence="8" id="KW-1185">Reference proteome</keyword>
<dbReference type="EMBL" id="FOJG01000002">
    <property type="protein sequence ID" value="SEW50304.1"/>
    <property type="molecule type" value="Genomic_DNA"/>
</dbReference>
<feature type="transmembrane region" description="Helical" evidence="5">
    <location>
        <begin position="292"/>
        <end position="309"/>
    </location>
</feature>
<dbReference type="InterPro" id="IPR051533">
    <property type="entry name" value="WaaL-like"/>
</dbReference>
<dbReference type="PANTHER" id="PTHR37422:SF13">
    <property type="entry name" value="LIPOPOLYSACCHARIDE BIOSYNTHESIS PROTEIN PA4999-RELATED"/>
    <property type="match status" value="1"/>
</dbReference>
<dbReference type="PANTHER" id="PTHR37422">
    <property type="entry name" value="TEICHURONIC ACID BIOSYNTHESIS PROTEIN TUAE"/>
    <property type="match status" value="1"/>
</dbReference>
<evidence type="ECO:0000256" key="4">
    <source>
        <dbReference type="ARBA" id="ARBA00023136"/>
    </source>
</evidence>
<feature type="transmembrane region" description="Helical" evidence="5">
    <location>
        <begin position="190"/>
        <end position="207"/>
    </location>
</feature>
<gene>
    <name evidence="7" type="ORF">SAMN04488122_3748</name>
</gene>